<dbReference type="Pfam" id="PF22387">
    <property type="entry name" value="PhiCb5_coat"/>
    <property type="match status" value="1"/>
</dbReference>
<keyword evidence="2" id="KW-1185">Reference proteome</keyword>
<organism evidence="1 2">
    <name type="scientific">ssRNA phage SRR7976325_27</name>
    <dbReference type="NCBI Taxonomy" id="2786715"/>
    <lineage>
        <taxon>Viruses</taxon>
        <taxon>Riboviria</taxon>
        <taxon>Orthornavirae</taxon>
        <taxon>Lenarviricota</taxon>
        <taxon>Leviviricetes</taxon>
        <taxon>Timlovirales</taxon>
        <taxon>Steitzviridae</taxon>
        <taxon>Metsavirus</taxon>
        <taxon>Metsavirus lutivivens</taxon>
    </lineage>
</organism>
<sequence>MFPNTITLGAITLTKIREQDYSSEYLFRNDTNSWSMKIRHSRTKETVTKKPQDRHNVEFTLTTFATNLSEEFTSKVYVVWDFRPNRGSSDSAALTAMLNAFIGTPANITSLVGWES</sequence>
<accession>A0A8S5L4Y2</accession>
<evidence type="ECO:0000313" key="2">
    <source>
        <dbReference type="Proteomes" id="UP000679086"/>
    </source>
</evidence>
<dbReference type="InterPro" id="IPR054457">
    <property type="entry name" value="PhiCb5_coat"/>
</dbReference>
<dbReference type="Gene3D" id="2.40.160.220">
    <property type="match status" value="1"/>
</dbReference>
<gene>
    <name evidence="1" type="primary">SRR7976325_27_2</name>
</gene>
<keyword evidence="1" id="KW-0167">Capsid protein</keyword>
<dbReference type="GeneID" id="80400492"/>
<keyword evidence="1" id="KW-0946">Virion</keyword>
<reference evidence="1" key="1">
    <citation type="submission" date="2020-09" db="EMBL/GenBank/DDBJ databases">
        <title>Leviviricetes taxonomy.</title>
        <authorList>
            <person name="Stockdale S.R."/>
            <person name="Callanan J."/>
            <person name="Adriaenssens E.M."/>
            <person name="Kuhn J.H."/>
            <person name="Rumnieks J."/>
            <person name="Shkoporov A."/>
            <person name="Draper L.A."/>
            <person name="Ross P."/>
            <person name="Hill C."/>
        </authorList>
    </citation>
    <scope>NUCLEOTIDE SEQUENCE</scope>
</reference>
<dbReference type="GO" id="GO:0019028">
    <property type="term" value="C:viral capsid"/>
    <property type="evidence" value="ECO:0007669"/>
    <property type="project" value="UniProtKB-KW"/>
</dbReference>
<evidence type="ECO:0000313" key="1">
    <source>
        <dbReference type="EMBL" id="DAD52745.1"/>
    </source>
</evidence>
<dbReference type="KEGG" id="vg:80400492"/>
<dbReference type="RefSeq" id="YP_010770919.1">
    <property type="nucleotide sequence ID" value="NC_074431.1"/>
</dbReference>
<dbReference type="Proteomes" id="UP000679086">
    <property type="component" value="Segment"/>
</dbReference>
<dbReference type="EMBL" id="BK014193">
    <property type="protein sequence ID" value="DAD52745.1"/>
    <property type="molecule type" value="Genomic_RNA"/>
</dbReference>
<protein>
    <submittedName>
        <fullName evidence="1">Coat protein</fullName>
    </submittedName>
</protein>
<proteinExistence type="predicted"/>
<name>A0A8S5L4Y2_9VIRU</name>